<evidence type="ECO:0000256" key="10">
    <source>
        <dbReference type="SAM" id="Phobius"/>
    </source>
</evidence>
<dbReference type="Proteomes" id="UP000007730">
    <property type="component" value="Chromosome"/>
</dbReference>
<evidence type="ECO:0000256" key="5">
    <source>
        <dbReference type="ARBA" id="ARBA00022679"/>
    </source>
</evidence>
<dbReference type="OrthoDB" id="341208at2"/>
<name>F8BZE6_AFIC5</name>
<dbReference type="PATRIC" id="fig|504832.7.peg.2478"/>
<organism evidence="12 13">
    <name type="scientific">Afipia carboxidovorans (strain ATCC 49405 / DSM 1227 / KCTC 32145 / OM5)</name>
    <name type="common">Oligotropha carboxidovorans</name>
    <dbReference type="NCBI Taxonomy" id="504832"/>
    <lineage>
        <taxon>Bacteria</taxon>
        <taxon>Pseudomonadati</taxon>
        <taxon>Pseudomonadota</taxon>
        <taxon>Alphaproteobacteria</taxon>
        <taxon>Hyphomicrobiales</taxon>
        <taxon>Nitrobacteraceae</taxon>
        <taxon>Afipia</taxon>
    </lineage>
</organism>
<proteinExistence type="predicted"/>
<keyword evidence="8" id="KW-0067">ATP-binding</keyword>
<dbReference type="GO" id="GO:0005524">
    <property type="term" value="F:ATP binding"/>
    <property type="evidence" value="ECO:0007669"/>
    <property type="project" value="UniProtKB-KW"/>
</dbReference>
<evidence type="ECO:0000256" key="8">
    <source>
        <dbReference type="ARBA" id="ARBA00022840"/>
    </source>
</evidence>
<dbReference type="eggNOG" id="COG2770">
    <property type="taxonomic scope" value="Bacteria"/>
</dbReference>
<dbReference type="GO" id="GO:0004673">
    <property type="term" value="F:protein histidine kinase activity"/>
    <property type="evidence" value="ECO:0007669"/>
    <property type="project" value="UniProtKB-EC"/>
</dbReference>
<keyword evidence="9" id="KW-0175">Coiled coil</keyword>
<dbReference type="EC" id="2.7.13.3" evidence="3"/>
<evidence type="ECO:0000256" key="7">
    <source>
        <dbReference type="ARBA" id="ARBA00022777"/>
    </source>
</evidence>
<dbReference type="CDD" id="cd12914">
    <property type="entry name" value="PDC1_DGC_like"/>
    <property type="match status" value="1"/>
</dbReference>
<keyword evidence="13" id="KW-1185">Reference proteome</keyword>
<dbReference type="Pfam" id="PF00672">
    <property type="entry name" value="HAMP"/>
    <property type="match status" value="1"/>
</dbReference>
<evidence type="ECO:0000256" key="6">
    <source>
        <dbReference type="ARBA" id="ARBA00022741"/>
    </source>
</evidence>
<feature type="domain" description="HAMP" evidence="11">
    <location>
        <begin position="304"/>
        <end position="357"/>
    </location>
</feature>
<evidence type="ECO:0000256" key="2">
    <source>
        <dbReference type="ARBA" id="ARBA00004370"/>
    </source>
</evidence>
<keyword evidence="10" id="KW-0812">Transmembrane</keyword>
<dbReference type="InterPro" id="IPR003660">
    <property type="entry name" value="HAMP_dom"/>
</dbReference>
<dbReference type="InterPro" id="IPR036890">
    <property type="entry name" value="HATPase_C_sf"/>
</dbReference>
<dbReference type="CDD" id="cd12915">
    <property type="entry name" value="PDC2_DGC_like"/>
    <property type="match status" value="1"/>
</dbReference>
<dbReference type="eggNOG" id="COG3920">
    <property type="taxonomic scope" value="Bacteria"/>
</dbReference>
<dbReference type="InterPro" id="IPR011102">
    <property type="entry name" value="Sig_transdc_His_kinase_HWE"/>
</dbReference>
<dbReference type="AlphaFoldDB" id="F8BZE6"/>
<dbReference type="Gene3D" id="6.10.340.10">
    <property type="match status" value="1"/>
</dbReference>
<keyword evidence="6" id="KW-0547">Nucleotide-binding</keyword>
<dbReference type="STRING" id="504832.OCA5_c23500"/>
<evidence type="ECO:0000256" key="3">
    <source>
        <dbReference type="ARBA" id="ARBA00012438"/>
    </source>
</evidence>
<comment type="catalytic activity">
    <reaction evidence="1">
        <text>ATP + protein L-histidine = ADP + protein N-phospho-L-histidine.</text>
        <dbReference type="EC" id="2.7.13.3"/>
    </reaction>
</comment>
<dbReference type="GO" id="GO:0007165">
    <property type="term" value="P:signal transduction"/>
    <property type="evidence" value="ECO:0007669"/>
    <property type="project" value="InterPro"/>
</dbReference>
<keyword evidence="10" id="KW-1133">Transmembrane helix</keyword>
<dbReference type="SUPFAM" id="SSF158472">
    <property type="entry name" value="HAMP domain-like"/>
    <property type="match status" value="1"/>
</dbReference>
<dbReference type="EMBL" id="CP002826">
    <property type="protein sequence ID" value="AEI07049.1"/>
    <property type="molecule type" value="Genomic_DNA"/>
</dbReference>
<dbReference type="PROSITE" id="PS50885">
    <property type="entry name" value="HAMP"/>
    <property type="match status" value="1"/>
</dbReference>
<accession>F8BZE6</accession>
<dbReference type="Gene3D" id="3.30.565.10">
    <property type="entry name" value="Histidine kinase-like ATPase, C-terminal domain"/>
    <property type="match status" value="1"/>
</dbReference>
<dbReference type="KEGG" id="ocg:OCA5_c23500"/>
<dbReference type="GO" id="GO:0016020">
    <property type="term" value="C:membrane"/>
    <property type="evidence" value="ECO:0007669"/>
    <property type="project" value="UniProtKB-SubCell"/>
</dbReference>
<dbReference type="Pfam" id="PF07536">
    <property type="entry name" value="HWE_HK"/>
    <property type="match status" value="1"/>
</dbReference>
<evidence type="ECO:0000256" key="1">
    <source>
        <dbReference type="ARBA" id="ARBA00000085"/>
    </source>
</evidence>
<dbReference type="CDD" id="cd06225">
    <property type="entry name" value="HAMP"/>
    <property type="match status" value="1"/>
</dbReference>
<evidence type="ECO:0000256" key="9">
    <source>
        <dbReference type="SAM" id="Coils"/>
    </source>
</evidence>
<evidence type="ECO:0000313" key="12">
    <source>
        <dbReference type="EMBL" id="AEI07049.1"/>
    </source>
</evidence>
<dbReference type="PANTHER" id="PTHR41523:SF7">
    <property type="entry name" value="HISTIDINE KINASE"/>
    <property type="match status" value="1"/>
</dbReference>
<dbReference type="PANTHER" id="PTHR41523">
    <property type="entry name" value="TWO-COMPONENT SYSTEM SENSOR PROTEIN"/>
    <property type="match status" value="1"/>
</dbReference>
<gene>
    <name evidence="12" type="ordered locus">OCA5_c23500</name>
</gene>
<dbReference type="SMART" id="SM00911">
    <property type="entry name" value="HWE_HK"/>
    <property type="match status" value="1"/>
</dbReference>
<feature type="transmembrane region" description="Helical" evidence="10">
    <location>
        <begin position="284"/>
        <end position="306"/>
    </location>
</feature>
<keyword evidence="7 12" id="KW-0418">Kinase</keyword>
<keyword evidence="4" id="KW-0597">Phosphoprotein</keyword>
<dbReference type="Gene3D" id="3.30.450.20">
    <property type="entry name" value="PAS domain"/>
    <property type="match status" value="2"/>
</dbReference>
<keyword evidence="5" id="KW-0808">Transferase</keyword>
<evidence type="ECO:0000256" key="4">
    <source>
        <dbReference type="ARBA" id="ARBA00022553"/>
    </source>
</evidence>
<protein>
    <recommendedName>
        <fullName evidence="3">histidine kinase</fullName>
        <ecNumber evidence="3">2.7.13.3</ecNumber>
    </recommendedName>
</protein>
<comment type="subcellular location">
    <subcellularLocation>
        <location evidence="2">Membrane</location>
    </subcellularLocation>
</comment>
<evidence type="ECO:0000259" key="11">
    <source>
        <dbReference type="PROSITE" id="PS50885"/>
    </source>
</evidence>
<feature type="coiled-coil region" evidence="9">
    <location>
        <begin position="347"/>
        <end position="374"/>
    </location>
</feature>
<evidence type="ECO:0000313" key="13">
    <source>
        <dbReference type="Proteomes" id="UP000007730"/>
    </source>
</evidence>
<dbReference type="HOGENOM" id="CLU_023848_1_0_5"/>
<reference evidence="12 13" key="1">
    <citation type="journal article" date="2011" name="J. Bacteriol.">
        <title>Complete genome sequences of the chemolithoautotrophic Oligotropha carboxidovorans strains OM4 and OM5.</title>
        <authorList>
            <person name="Volland S."/>
            <person name="Rachinger M."/>
            <person name="Strittmatter A."/>
            <person name="Daniel R."/>
            <person name="Gottschalk G."/>
            <person name="Meyer O."/>
        </authorList>
    </citation>
    <scope>NUCLEOTIDE SEQUENCE [LARGE SCALE GENOMIC DNA]</scope>
    <source>
        <strain evidence="13">ATCC 49405 / DSM 1227 / KCTC 32145 / OM5</strain>
    </source>
</reference>
<sequence length="570" mass="63328">MSFPSMRRMSLVSRLLSLVLVACLPGLAALIYSSIDLRNTRYHDVNAEALRNAHFAVSELDQVFEGIKGVLHAVGQAAEVRGNDITQCQEYLTRVRAQLAPLTSIVILDRDGYSRCFSEGTVPTVSLSDRYYFQEALATRQFSVGDYTPSRLSNRKIVPVALPAVTGDHVDFIVAAGINLEWLGRQLRERGLARGSAVTVADRNGIILAREPNPERFIGTTFPTQYMYLLSEEPGTADIRSRDGIRRVVGYVPAPYTPFGLYVSSGIARTEAFGPVDRALRSSIMLFVLGSAAAFVLAWLVGNSIIRRPLMQMVETAESWRRGDDSVRNHLDGRNDEIGVLGQTFDRLMDENARREEERELSEARREILVHELAHRVKNTLATVQSIATMSFRNNQGPEALRGFQERLQALVRSHDLLTRHNWQHADLREVAEAALAPAREDLAHRFTLSGPPVDLRSAIVVPIAMIFHELCTNSLKYGALCNDTGHVEVRWTKQPDERGNLINLIWSEHGGPPVKPPEREGFGTRLLTSLTRQMGGSYEMNYAAAGVVCDIRLVTRADNVAAESEPASD</sequence>
<keyword evidence="10" id="KW-0472">Membrane</keyword>